<proteinExistence type="predicted"/>
<sequence>MDNEDYLKNKQVVWEFAVSLSIMPEALQVEFLKIFVNKLPDDMKERHFDRFANFVYPEFRWKKTEQWMEKRFISDMSRTPREVASMFLMYSKINTKMAPKIITLAQKTKDRLRKRIELGINLKKNKSNLSMIQEEQCER</sequence>
<evidence type="ECO:0000313" key="1">
    <source>
        <dbReference type="EMBL" id="RJO61767.1"/>
    </source>
</evidence>
<dbReference type="Proteomes" id="UP000285655">
    <property type="component" value="Unassembled WGS sequence"/>
</dbReference>
<gene>
    <name evidence="1" type="ORF">C4544_01880</name>
</gene>
<comment type="caution">
    <text evidence="1">The sequence shown here is derived from an EMBL/GenBank/DDBJ whole genome shotgun (WGS) entry which is preliminary data.</text>
</comment>
<organism evidence="1 2">
    <name type="scientific">candidate division WS5 bacterium</name>
    <dbReference type="NCBI Taxonomy" id="2093353"/>
    <lineage>
        <taxon>Bacteria</taxon>
        <taxon>candidate division WS5</taxon>
    </lineage>
</organism>
<dbReference type="AlphaFoldDB" id="A0A419DFA8"/>
<name>A0A419DFA8_9BACT</name>
<reference evidence="1 2" key="1">
    <citation type="journal article" date="2017" name="ISME J.">
        <title>Energy and carbon metabolisms in a deep terrestrial subsurface fluid microbial community.</title>
        <authorList>
            <person name="Momper L."/>
            <person name="Jungbluth S.P."/>
            <person name="Lee M.D."/>
            <person name="Amend J.P."/>
        </authorList>
    </citation>
    <scope>NUCLEOTIDE SEQUENCE [LARGE SCALE GENOMIC DNA]</scope>
    <source>
        <strain evidence="1">SURF_29</strain>
    </source>
</reference>
<evidence type="ECO:0000313" key="2">
    <source>
        <dbReference type="Proteomes" id="UP000285655"/>
    </source>
</evidence>
<protein>
    <submittedName>
        <fullName evidence="1">Uncharacterized protein</fullName>
    </submittedName>
</protein>
<accession>A0A419DFA8</accession>
<dbReference type="EMBL" id="QZJW01000011">
    <property type="protein sequence ID" value="RJO61767.1"/>
    <property type="molecule type" value="Genomic_DNA"/>
</dbReference>